<feature type="domain" description="ABC3 transporter permease C-terminal" evidence="8">
    <location>
        <begin position="250"/>
        <end position="343"/>
    </location>
</feature>
<evidence type="ECO:0000256" key="3">
    <source>
        <dbReference type="ARBA" id="ARBA00022692"/>
    </source>
</evidence>
<keyword evidence="2" id="KW-1003">Cell membrane</keyword>
<feature type="transmembrane region" description="Helical" evidence="7">
    <location>
        <begin position="326"/>
        <end position="352"/>
    </location>
</feature>
<evidence type="ECO:0000256" key="7">
    <source>
        <dbReference type="SAM" id="Phobius"/>
    </source>
</evidence>
<dbReference type="OrthoDB" id="4859440at2"/>
<comment type="similarity">
    <text evidence="6">Belongs to the ABC-4 integral membrane protein family.</text>
</comment>
<dbReference type="Pfam" id="PF02687">
    <property type="entry name" value="FtsX"/>
    <property type="match status" value="1"/>
</dbReference>
<evidence type="ECO:0000313" key="9">
    <source>
        <dbReference type="EMBL" id="SDZ90243.1"/>
    </source>
</evidence>
<dbReference type="PANTHER" id="PTHR30572">
    <property type="entry name" value="MEMBRANE COMPONENT OF TRANSPORTER-RELATED"/>
    <property type="match status" value="1"/>
</dbReference>
<comment type="subcellular location">
    <subcellularLocation>
        <location evidence="1">Cell membrane</location>
        <topology evidence="1">Multi-pass membrane protein</topology>
    </subcellularLocation>
</comment>
<gene>
    <name evidence="9" type="ORF">SAMN02910418_00483</name>
</gene>
<evidence type="ECO:0000256" key="4">
    <source>
        <dbReference type="ARBA" id="ARBA00022989"/>
    </source>
</evidence>
<dbReference type="AlphaFoldDB" id="A0A1H3WSY1"/>
<evidence type="ECO:0000256" key="6">
    <source>
        <dbReference type="ARBA" id="ARBA00038076"/>
    </source>
</evidence>
<keyword evidence="5 7" id="KW-0472">Membrane</keyword>
<dbReference type="InterPro" id="IPR003838">
    <property type="entry name" value="ABC3_permease_C"/>
</dbReference>
<reference evidence="10" key="1">
    <citation type="submission" date="2016-10" db="EMBL/GenBank/DDBJ databases">
        <authorList>
            <person name="Varghese N."/>
            <person name="Submissions S."/>
        </authorList>
    </citation>
    <scope>NUCLEOTIDE SEQUENCE [LARGE SCALE GENOMIC DNA]</scope>
    <source>
        <strain evidence="10">KPR-1</strain>
    </source>
</reference>
<keyword evidence="10" id="KW-1185">Reference proteome</keyword>
<dbReference type="PANTHER" id="PTHR30572:SF4">
    <property type="entry name" value="ABC TRANSPORTER PERMEASE YTRF"/>
    <property type="match status" value="1"/>
</dbReference>
<name>A0A1H3WSY1_9ACTO</name>
<evidence type="ECO:0000313" key="10">
    <source>
        <dbReference type="Proteomes" id="UP000199288"/>
    </source>
</evidence>
<dbReference type="Proteomes" id="UP000199288">
    <property type="component" value="Unassembled WGS sequence"/>
</dbReference>
<dbReference type="RefSeq" id="WP_092561632.1">
    <property type="nucleotide sequence ID" value="NZ_FNQV01000003.1"/>
</dbReference>
<keyword evidence="3 7" id="KW-0812">Transmembrane</keyword>
<dbReference type="InterPro" id="IPR050250">
    <property type="entry name" value="Macrolide_Exporter_MacB"/>
</dbReference>
<proteinExistence type="inferred from homology"/>
<sequence length="363" mass="37460">MKLKELVRETAVAAWALKVSSAAIALVAAIVCLASLLTVGRAAAADAKLEQRLEEAGSRAFSVVDVQNMKFLNSDVVAAINSLSIVERAYGFSIAQDAVNTAIGPGGTQAPARVVVGDLTEIVELKEGRWPQPGEAIVDAIAQRTLGLAEPFGAVTLVTSNAQAPVVGRYEAKVVLDGVESVLISGDSGKPSQVVQAIVADYRDVDRAMRATNSIISAGDPNLVRIQSPISITELAESVAGDLAGYSTSILYGVLGVGAIICVLVVFSDALSRRSDLGRRMALGASRGVIMGYTIGRTVLPALVGIVLGCVAGLATTTWLGHTAPLSFTLGVAILTLMVTTASALPGALWAAHQDPVAVLRIP</sequence>
<protein>
    <submittedName>
        <fullName evidence="9">Putative ABC transport system permease protein</fullName>
    </submittedName>
</protein>
<dbReference type="EMBL" id="FNQV01000003">
    <property type="protein sequence ID" value="SDZ90243.1"/>
    <property type="molecule type" value="Genomic_DNA"/>
</dbReference>
<organism evidence="9 10">
    <name type="scientific">Bowdeniella nasicola</name>
    <dbReference type="NCBI Taxonomy" id="208480"/>
    <lineage>
        <taxon>Bacteria</taxon>
        <taxon>Bacillati</taxon>
        <taxon>Actinomycetota</taxon>
        <taxon>Actinomycetes</taxon>
        <taxon>Actinomycetales</taxon>
        <taxon>Actinomycetaceae</taxon>
        <taxon>Bowdeniella</taxon>
    </lineage>
</organism>
<evidence type="ECO:0000256" key="2">
    <source>
        <dbReference type="ARBA" id="ARBA00022475"/>
    </source>
</evidence>
<feature type="transmembrane region" description="Helical" evidence="7">
    <location>
        <begin position="299"/>
        <end position="320"/>
    </location>
</feature>
<accession>A0A1H3WSY1</accession>
<evidence type="ECO:0000256" key="1">
    <source>
        <dbReference type="ARBA" id="ARBA00004651"/>
    </source>
</evidence>
<evidence type="ECO:0000256" key="5">
    <source>
        <dbReference type="ARBA" id="ARBA00023136"/>
    </source>
</evidence>
<feature type="transmembrane region" description="Helical" evidence="7">
    <location>
        <begin position="250"/>
        <end position="271"/>
    </location>
</feature>
<evidence type="ECO:0000259" key="8">
    <source>
        <dbReference type="Pfam" id="PF02687"/>
    </source>
</evidence>
<keyword evidence="4 7" id="KW-1133">Transmembrane helix</keyword>
<dbReference type="GO" id="GO:0022857">
    <property type="term" value="F:transmembrane transporter activity"/>
    <property type="evidence" value="ECO:0007669"/>
    <property type="project" value="TreeGrafter"/>
</dbReference>
<dbReference type="GO" id="GO:0005886">
    <property type="term" value="C:plasma membrane"/>
    <property type="evidence" value="ECO:0007669"/>
    <property type="project" value="UniProtKB-SubCell"/>
</dbReference>